<gene>
    <name evidence="3" type="ORF">ML536_16605</name>
</gene>
<dbReference type="GO" id="GO:0051536">
    <property type="term" value="F:iron-sulfur cluster binding"/>
    <property type="evidence" value="ECO:0007669"/>
    <property type="project" value="InterPro"/>
</dbReference>
<dbReference type="SUPFAM" id="SSF117916">
    <property type="entry name" value="Fe-S cluster assembly (FSCA) domain-like"/>
    <property type="match status" value="1"/>
</dbReference>
<evidence type="ECO:0000313" key="4">
    <source>
        <dbReference type="Proteomes" id="UP001156140"/>
    </source>
</evidence>
<dbReference type="Gene3D" id="3.30.300.130">
    <property type="entry name" value="Fe-S cluster assembly (FSCA)"/>
    <property type="match status" value="1"/>
</dbReference>
<proteinExistence type="inferred from homology"/>
<dbReference type="Pfam" id="PF08712">
    <property type="entry name" value="Nfu_N"/>
    <property type="match status" value="1"/>
</dbReference>
<reference evidence="3" key="1">
    <citation type="submission" date="2022-03" db="EMBL/GenBank/DDBJ databases">
        <title>The complete genome sequence of a Methyloterrigena soli.</title>
        <authorList>
            <person name="Zi Z."/>
        </authorList>
    </citation>
    <scope>NUCLEOTIDE SEQUENCE</scope>
    <source>
        <strain evidence="3">M48</strain>
    </source>
</reference>
<keyword evidence="4" id="KW-1185">Reference proteome</keyword>
<dbReference type="AlphaFoldDB" id="A0AA41QR44"/>
<dbReference type="InterPro" id="IPR034904">
    <property type="entry name" value="FSCA_dom_sf"/>
</dbReference>
<evidence type="ECO:0000313" key="3">
    <source>
        <dbReference type="EMBL" id="MCI0128454.1"/>
    </source>
</evidence>
<organism evidence="3 4">
    <name type="scientific">Paradevosia shaoguanensis</name>
    <dbReference type="NCBI Taxonomy" id="1335043"/>
    <lineage>
        <taxon>Bacteria</taxon>
        <taxon>Pseudomonadati</taxon>
        <taxon>Pseudomonadota</taxon>
        <taxon>Alphaproteobacteria</taxon>
        <taxon>Hyphomicrobiales</taxon>
        <taxon>Devosiaceae</taxon>
        <taxon>Paradevosia</taxon>
    </lineage>
</organism>
<dbReference type="InterPro" id="IPR001075">
    <property type="entry name" value="NIF_FeS_clus_asmbl_NifU_C"/>
</dbReference>
<sequence length="188" mass="20065">MFIQTEATPNPATLKFLPGRDVLAGEPRDFRTAETAAISPLATSLFEVPGVTGVFLGSDFVAVSKDETNWAHIKPAILGVIMEHFLSGKPVIADNETAESAVEGGDEFFDEADSETVEVIKELLATRVRPAVAMDGGDITFKGFRDGTVFLHMQGACSGCPSSTATLRNGIENLLRHFVPGVEQVAQV</sequence>
<evidence type="ECO:0000259" key="2">
    <source>
        <dbReference type="SMART" id="SM00932"/>
    </source>
</evidence>
<dbReference type="GO" id="GO:0016226">
    <property type="term" value="P:iron-sulfur cluster assembly"/>
    <property type="evidence" value="ECO:0007669"/>
    <property type="project" value="InterPro"/>
</dbReference>
<dbReference type="SUPFAM" id="SSF110836">
    <property type="entry name" value="Hypothetical protein SAV1430"/>
    <property type="match status" value="1"/>
</dbReference>
<comment type="similarity">
    <text evidence="1">Belongs to the NifU family.</text>
</comment>
<dbReference type="InterPro" id="IPR035433">
    <property type="entry name" value="NFU1-like"/>
</dbReference>
<dbReference type="Gene3D" id="3.30.1370.70">
    <property type="entry name" value="Scaffold protein Nfu/NifU, N-terminal domain"/>
    <property type="match status" value="1"/>
</dbReference>
<dbReference type="FunFam" id="3.30.300.130:FF:000001">
    <property type="entry name" value="NFU1 iron-sulfur cluster scaffold"/>
    <property type="match status" value="1"/>
</dbReference>
<dbReference type="InterPro" id="IPR036498">
    <property type="entry name" value="Nfu/NifU_N_sf"/>
</dbReference>
<protein>
    <submittedName>
        <fullName evidence="3">NifU family protein</fullName>
    </submittedName>
</protein>
<feature type="domain" description="Scaffold protein Nfu/NifU N-terminal" evidence="2">
    <location>
        <begin position="3"/>
        <end position="88"/>
    </location>
</feature>
<name>A0AA41QR44_9HYPH</name>
<dbReference type="Proteomes" id="UP001156140">
    <property type="component" value="Unassembled WGS sequence"/>
</dbReference>
<dbReference type="Pfam" id="PF01106">
    <property type="entry name" value="NifU"/>
    <property type="match status" value="1"/>
</dbReference>
<dbReference type="PIRSF" id="PIRSF036773">
    <property type="entry name" value="HIRIP5"/>
    <property type="match status" value="1"/>
</dbReference>
<dbReference type="SMART" id="SM00932">
    <property type="entry name" value="Nfu_N"/>
    <property type="match status" value="1"/>
</dbReference>
<dbReference type="RefSeq" id="WP_035033784.1">
    <property type="nucleotide sequence ID" value="NZ_CP068983.1"/>
</dbReference>
<dbReference type="EMBL" id="JALAZD010000002">
    <property type="protein sequence ID" value="MCI0128454.1"/>
    <property type="molecule type" value="Genomic_DNA"/>
</dbReference>
<evidence type="ECO:0000256" key="1">
    <source>
        <dbReference type="ARBA" id="ARBA00006420"/>
    </source>
</evidence>
<accession>A0AA41QR44</accession>
<dbReference type="PANTHER" id="PTHR11178">
    <property type="entry name" value="IRON-SULFUR CLUSTER SCAFFOLD PROTEIN NFU-RELATED"/>
    <property type="match status" value="1"/>
</dbReference>
<dbReference type="PANTHER" id="PTHR11178:SF1">
    <property type="entry name" value="NFU1 IRON-SULFUR CLUSTER SCAFFOLD HOMOLOG, MITOCHONDRIAL"/>
    <property type="match status" value="1"/>
</dbReference>
<dbReference type="GO" id="GO:0005506">
    <property type="term" value="F:iron ion binding"/>
    <property type="evidence" value="ECO:0007669"/>
    <property type="project" value="InterPro"/>
</dbReference>
<comment type="caution">
    <text evidence="3">The sequence shown here is derived from an EMBL/GenBank/DDBJ whole genome shotgun (WGS) entry which is preliminary data.</text>
</comment>
<dbReference type="InterPro" id="IPR014824">
    <property type="entry name" value="Nfu/NifU_N"/>
</dbReference>